<name>A0A1I2W3J3_9GAMM</name>
<evidence type="ECO:0000313" key="1">
    <source>
        <dbReference type="EMBL" id="SFG95923.1"/>
    </source>
</evidence>
<protein>
    <submittedName>
        <fullName evidence="1">Uncharacterized protein</fullName>
    </submittedName>
</protein>
<keyword evidence="2" id="KW-1185">Reference proteome</keyword>
<gene>
    <name evidence="1" type="ORF">SAMN05216175_1222</name>
</gene>
<evidence type="ECO:0000313" key="2">
    <source>
        <dbReference type="Proteomes" id="UP000198623"/>
    </source>
</evidence>
<dbReference type="OrthoDB" id="6118041at2"/>
<sequence length="166" mass="18560">MLVQENENVNSPIWMALSDWGINAELESDLAENIQAAFESMEQKSLIYKGTLSELNLNLAIRKVASQPMELMTHVKRFYLAMLCRSEKKVLGALIDLLIILRYRGNPLLLRLIKEAGAILEADLCEQLKTIAEAKTANGILQLDVSASILINGCSLPATYQKKEQR</sequence>
<dbReference type="RefSeq" id="WP_090730788.1">
    <property type="nucleotide sequence ID" value="NZ_FOOU01000022.1"/>
</dbReference>
<dbReference type="EMBL" id="FOOU01000022">
    <property type="protein sequence ID" value="SFG95923.1"/>
    <property type="molecule type" value="Genomic_DNA"/>
</dbReference>
<dbReference type="STRING" id="1045558.SAMN05216175_1222"/>
<dbReference type="AlphaFoldDB" id="A0A1I2W3J3"/>
<accession>A0A1I2W3J3</accession>
<dbReference type="Proteomes" id="UP000198623">
    <property type="component" value="Unassembled WGS sequence"/>
</dbReference>
<proteinExistence type="predicted"/>
<reference evidence="2" key="1">
    <citation type="submission" date="2016-10" db="EMBL/GenBank/DDBJ databases">
        <authorList>
            <person name="Varghese N."/>
            <person name="Submissions S."/>
        </authorList>
    </citation>
    <scope>NUCLEOTIDE SEQUENCE [LARGE SCALE GENOMIC DNA]</scope>
    <source>
        <strain evidence="2">CGMCC 1.10971</strain>
    </source>
</reference>
<organism evidence="1 2">
    <name type="scientific">Neptunomonas qingdaonensis</name>
    <dbReference type="NCBI Taxonomy" id="1045558"/>
    <lineage>
        <taxon>Bacteria</taxon>
        <taxon>Pseudomonadati</taxon>
        <taxon>Pseudomonadota</taxon>
        <taxon>Gammaproteobacteria</taxon>
        <taxon>Oceanospirillales</taxon>
        <taxon>Oceanospirillaceae</taxon>
        <taxon>Neptunomonas</taxon>
    </lineage>
</organism>